<dbReference type="NCBIfam" id="TIGR02532">
    <property type="entry name" value="IV_pilin_GFxxxE"/>
    <property type="match status" value="1"/>
</dbReference>
<evidence type="ECO:0000313" key="14">
    <source>
        <dbReference type="Proteomes" id="UP000664303"/>
    </source>
</evidence>
<dbReference type="EMBL" id="JAFKCZ010000001">
    <property type="protein sequence ID" value="MBN7795217.1"/>
    <property type="molecule type" value="Genomic_DNA"/>
</dbReference>
<evidence type="ECO:0000256" key="1">
    <source>
        <dbReference type="ARBA" id="ARBA00004377"/>
    </source>
</evidence>
<evidence type="ECO:0000313" key="13">
    <source>
        <dbReference type="EMBL" id="MBN7795217.1"/>
    </source>
</evidence>
<gene>
    <name evidence="13" type="ORF">JYP50_01355</name>
</gene>
<dbReference type="GO" id="GO:0015627">
    <property type="term" value="C:type II protein secretion system complex"/>
    <property type="evidence" value="ECO:0007669"/>
    <property type="project" value="InterPro"/>
</dbReference>
<keyword evidence="5" id="KW-0997">Cell inner membrane</keyword>
<evidence type="ECO:0000256" key="5">
    <source>
        <dbReference type="ARBA" id="ARBA00022519"/>
    </source>
</evidence>
<evidence type="ECO:0000256" key="10">
    <source>
        <dbReference type="ARBA" id="ARBA00030775"/>
    </source>
</evidence>
<dbReference type="SUPFAM" id="SSF54523">
    <property type="entry name" value="Pili subunits"/>
    <property type="match status" value="1"/>
</dbReference>
<dbReference type="Proteomes" id="UP000664303">
    <property type="component" value="Unassembled WGS sequence"/>
</dbReference>
<organism evidence="13 14">
    <name type="scientific">Parahaliea mediterranea</name>
    <dbReference type="NCBI Taxonomy" id="651086"/>
    <lineage>
        <taxon>Bacteria</taxon>
        <taxon>Pseudomonadati</taxon>
        <taxon>Pseudomonadota</taxon>
        <taxon>Gammaproteobacteria</taxon>
        <taxon>Cellvibrionales</taxon>
        <taxon>Halieaceae</taxon>
        <taxon>Parahaliea</taxon>
    </lineage>
</organism>
<evidence type="ECO:0000259" key="12">
    <source>
        <dbReference type="Pfam" id="PF12019"/>
    </source>
</evidence>
<evidence type="ECO:0000256" key="4">
    <source>
        <dbReference type="ARBA" id="ARBA00022481"/>
    </source>
</evidence>
<dbReference type="InterPro" id="IPR022346">
    <property type="entry name" value="T2SS_GspH"/>
</dbReference>
<dbReference type="Pfam" id="PF12019">
    <property type="entry name" value="GspH"/>
    <property type="match status" value="1"/>
</dbReference>
<evidence type="ECO:0000256" key="9">
    <source>
        <dbReference type="ARBA" id="ARBA00025772"/>
    </source>
</evidence>
<proteinExistence type="inferred from homology"/>
<evidence type="ECO:0000256" key="6">
    <source>
        <dbReference type="ARBA" id="ARBA00022692"/>
    </source>
</evidence>
<keyword evidence="4" id="KW-0488">Methylation</keyword>
<evidence type="ECO:0000256" key="7">
    <source>
        <dbReference type="ARBA" id="ARBA00022989"/>
    </source>
</evidence>
<keyword evidence="8 11" id="KW-0472">Membrane</keyword>
<comment type="similarity">
    <text evidence="9">Belongs to the GSP H family.</text>
</comment>
<name>A0A939DCT7_9GAMM</name>
<dbReference type="GO" id="GO:0015628">
    <property type="term" value="P:protein secretion by the type II secretion system"/>
    <property type="evidence" value="ECO:0007669"/>
    <property type="project" value="InterPro"/>
</dbReference>
<dbReference type="Pfam" id="PF07963">
    <property type="entry name" value="N_methyl"/>
    <property type="match status" value="1"/>
</dbReference>
<sequence length="184" mass="20103">MNRMFPQSRRPGFTLVELLAVVAVVAITLFWGLPSFSRLVTASQLRFEAARIQRAVNLARSEAVSRNTPVTICPSPYATSGALECGEAFGVGWIVFSNRDRDDEFDAGTDKLLRAFGPMPDGFRVMNKAGTKVIATELTYWADGASRRNLTFMVCPPSGVALDSWSVVINLVGRPRLAKGWGTC</sequence>
<comment type="subcellular location">
    <subcellularLocation>
        <location evidence="1">Cell inner membrane</location>
        <topology evidence="1">Single-pass membrane protein</topology>
    </subcellularLocation>
</comment>
<dbReference type="AlphaFoldDB" id="A0A939DCT7"/>
<evidence type="ECO:0000256" key="8">
    <source>
        <dbReference type="ARBA" id="ARBA00023136"/>
    </source>
</evidence>
<feature type="domain" description="General secretion pathway GspH" evidence="12">
    <location>
        <begin position="48"/>
        <end position="173"/>
    </location>
</feature>
<feature type="transmembrane region" description="Helical" evidence="11">
    <location>
        <begin position="12"/>
        <end position="33"/>
    </location>
</feature>
<dbReference type="InterPro" id="IPR012902">
    <property type="entry name" value="N_methyl_site"/>
</dbReference>
<keyword evidence="7 11" id="KW-1133">Transmembrane helix</keyword>
<keyword evidence="6 11" id="KW-0812">Transmembrane</keyword>
<keyword evidence="3" id="KW-1003">Cell membrane</keyword>
<keyword evidence="14" id="KW-1185">Reference proteome</keyword>
<protein>
    <recommendedName>
        <fullName evidence="2">Type II secretion system protein H</fullName>
    </recommendedName>
    <alternativeName>
        <fullName evidence="10">General secretion pathway protein H</fullName>
    </alternativeName>
</protein>
<evidence type="ECO:0000256" key="3">
    <source>
        <dbReference type="ARBA" id="ARBA00022475"/>
    </source>
</evidence>
<evidence type="ECO:0000256" key="11">
    <source>
        <dbReference type="SAM" id="Phobius"/>
    </source>
</evidence>
<dbReference type="GO" id="GO:0005886">
    <property type="term" value="C:plasma membrane"/>
    <property type="evidence" value="ECO:0007669"/>
    <property type="project" value="UniProtKB-SubCell"/>
</dbReference>
<comment type="caution">
    <text evidence="13">The sequence shown here is derived from an EMBL/GenBank/DDBJ whole genome shotgun (WGS) entry which is preliminary data.</text>
</comment>
<evidence type="ECO:0000256" key="2">
    <source>
        <dbReference type="ARBA" id="ARBA00021549"/>
    </source>
</evidence>
<reference evidence="13" key="1">
    <citation type="submission" date="2021-02" db="EMBL/GenBank/DDBJ databases">
        <title>PHA producing bacteria isolated from coastal sediment in Guangdong, Shenzhen.</title>
        <authorList>
            <person name="Zheng W."/>
            <person name="Yu S."/>
            <person name="Huang Y."/>
        </authorList>
    </citation>
    <scope>NUCLEOTIDE SEQUENCE</scope>
    <source>
        <strain evidence="13">TN14-10</strain>
    </source>
</reference>
<dbReference type="InterPro" id="IPR045584">
    <property type="entry name" value="Pilin-like"/>
</dbReference>
<accession>A0A939DCT7</accession>
<dbReference type="Gene3D" id="3.55.40.10">
    <property type="entry name" value="minor pseudopilin epsh domain"/>
    <property type="match status" value="1"/>
</dbReference>